<reference evidence="3 4" key="1">
    <citation type="journal article" date="2018" name="J. Microbiol.">
        <title>Baekduia soli gen. nov., sp. nov., a novel bacterium isolated from the soil of Baekdu Mountain and proposal of a novel family name, Baekduiaceae fam. nov.</title>
        <authorList>
            <person name="An D.S."/>
            <person name="Siddiqi M.Z."/>
            <person name="Kim K.H."/>
            <person name="Yu H.S."/>
            <person name="Im W.T."/>
        </authorList>
    </citation>
    <scope>NUCLEOTIDE SEQUENCE [LARGE SCALE GENOMIC DNA]</scope>
    <source>
        <strain evidence="3 4">BR7-21</strain>
    </source>
</reference>
<feature type="compositionally biased region" description="Basic residues" evidence="1">
    <location>
        <begin position="16"/>
        <end position="29"/>
    </location>
</feature>
<evidence type="ECO:0000259" key="2">
    <source>
        <dbReference type="Pfam" id="PF13840"/>
    </source>
</evidence>
<keyword evidence="4" id="KW-1185">Reference proteome</keyword>
<dbReference type="InterPro" id="IPR027795">
    <property type="entry name" value="CASTOR_ACT_dom"/>
</dbReference>
<dbReference type="PANTHER" id="PTHR31131:SF6">
    <property type="entry name" value="CASTOR ACT DOMAIN-CONTAINING PROTEIN"/>
    <property type="match status" value="1"/>
</dbReference>
<feature type="domain" description="CASTOR ACT" evidence="2">
    <location>
        <begin position="98"/>
        <end position="157"/>
    </location>
</feature>
<dbReference type="SUPFAM" id="SSF55021">
    <property type="entry name" value="ACT-like"/>
    <property type="match status" value="2"/>
</dbReference>
<name>A0A5B8UAJ3_9ACTN</name>
<dbReference type="Proteomes" id="UP000321805">
    <property type="component" value="Chromosome"/>
</dbReference>
<feature type="compositionally biased region" description="Basic and acidic residues" evidence="1">
    <location>
        <begin position="1"/>
        <end position="10"/>
    </location>
</feature>
<dbReference type="KEGG" id="bsol:FSW04_23350"/>
<feature type="region of interest" description="Disordered" evidence="1">
    <location>
        <begin position="1"/>
        <end position="29"/>
    </location>
</feature>
<protein>
    <submittedName>
        <fullName evidence="3">ACT domain-containing protein</fullName>
    </submittedName>
</protein>
<organism evidence="3 4">
    <name type="scientific">Baekduia soli</name>
    <dbReference type="NCBI Taxonomy" id="496014"/>
    <lineage>
        <taxon>Bacteria</taxon>
        <taxon>Bacillati</taxon>
        <taxon>Actinomycetota</taxon>
        <taxon>Thermoleophilia</taxon>
        <taxon>Solirubrobacterales</taxon>
        <taxon>Baekduiaceae</taxon>
        <taxon>Baekduia</taxon>
    </lineage>
</organism>
<gene>
    <name evidence="3" type="ORF">FSW04_23350</name>
</gene>
<sequence length="168" mass="17299">MGAAARDPRAGEPLARRGRRVRRRARLPHRGRRRGALGPAVRLRVLPGEHAVCRLAEGARTPDPPATAGGFWSLTLAGAERSLVCAEALAPTDGVVVGGWRILELAGPLDLGLVGVLAAVAAPLAHAAVPVFPIATHDTDWILVPGERLAAAVGALRAAGHEVDGAEG</sequence>
<evidence type="ECO:0000313" key="4">
    <source>
        <dbReference type="Proteomes" id="UP000321805"/>
    </source>
</evidence>
<dbReference type="AlphaFoldDB" id="A0A5B8UAJ3"/>
<dbReference type="InterPro" id="IPR045865">
    <property type="entry name" value="ACT-like_dom_sf"/>
</dbReference>
<accession>A0A5B8UAJ3</accession>
<proteinExistence type="predicted"/>
<dbReference type="PANTHER" id="PTHR31131">
    <property type="entry name" value="CHROMOSOME 1, WHOLE GENOME SHOTGUN SEQUENCE"/>
    <property type="match status" value="1"/>
</dbReference>
<dbReference type="Gene3D" id="3.30.2130.10">
    <property type="entry name" value="VC0802-like"/>
    <property type="match status" value="1"/>
</dbReference>
<dbReference type="EMBL" id="CP042430">
    <property type="protein sequence ID" value="QEC50229.1"/>
    <property type="molecule type" value="Genomic_DNA"/>
</dbReference>
<dbReference type="Pfam" id="PF13840">
    <property type="entry name" value="ACT_7"/>
    <property type="match status" value="1"/>
</dbReference>
<dbReference type="InterPro" id="IPR051719">
    <property type="entry name" value="CASTOR_mTORC1"/>
</dbReference>
<evidence type="ECO:0000256" key="1">
    <source>
        <dbReference type="SAM" id="MobiDB-lite"/>
    </source>
</evidence>
<evidence type="ECO:0000313" key="3">
    <source>
        <dbReference type="EMBL" id="QEC50229.1"/>
    </source>
</evidence>
<dbReference type="OrthoDB" id="5615858at2"/>